<keyword evidence="3" id="KW-1185">Reference proteome</keyword>
<evidence type="ECO:0000313" key="2">
    <source>
        <dbReference type="EMBL" id="QQP49909.1"/>
    </source>
</evidence>
<feature type="region of interest" description="Disordered" evidence="1">
    <location>
        <begin position="1"/>
        <end position="32"/>
    </location>
</feature>
<dbReference type="EMBL" id="CP045896">
    <property type="protein sequence ID" value="QQP49909.1"/>
    <property type="molecule type" value="Genomic_DNA"/>
</dbReference>
<name>A0A7T8HH04_CALRO</name>
<accession>A0A7T8HH04</accession>
<evidence type="ECO:0000313" key="3">
    <source>
        <dbReference type="Proteomes" id="UP000595437"/>
    </source>
</evidence>
<protein>
    <submittedName>
        <fullName evidence="2">Uncharacterized protein</fullName>
    </submittedName>
</protein>
<organism evidence="2 3">
    <name type="scientific">Caligus rogercresseyi</name>
    <name type="common">Sea louse</name>
    <dbReference type="NCBI Taxonomy" id="217165"/>
    <lineage>
        <taxon>Eukaryota</taxon>
        <taxon>Metazoa</taxon>
        <taxon>Ecdysozoa</taxon>
        <taxon>Arthropoda</taxon>
        <taxon>Crustacea</taxon>
        <taxon>Multicrustacea</taxon>
        <taxon>Hexanauplia</taxon>
        <taxon>Copepoda</taxon>
        <taxon>Siphonostomatoida</taxon>
        <taxon>Caligidae</taxon>
        <taxon>Caligus</taxon>
    </lineage>
</organism>
<proteinExistence type="predicted"/>
<dbReference type="AlphaFoldDB" id="A0A7T8HH04"/>
<dbReference type="Proteomes" id="UP000595437">
    <property type="component" value="Chromosome 7"/>
</dbReference>
<sequence length="58" mass="7026">MRLLKSHQAPFYHHQRGEEDYSRSQRYPKVTRRKRTLSTWLPSEVRQKLKIAPGSLLY</sequence>
<evidence type="ECO:0000256" key="1">
    <source>
        <dbReference type="SAM" id="MobiDB-lite"/>
    </source>
</evidence>
<gene>
    <name evidence="2" type="ORF">FKW44_010734</name>
</gene>
<reference evidence="3" key="1">
    <citation type="submission" date="2021-01" db="EMBL/GenBank/DDBJ databases">
        <title>Caligus Genome Assembly.</title>
        <authorList>
            <person name="Gallardo-Escarate C."/>
        </authorList>
    </citation>
    <scope>NUCLEOTIDE SEQUENCE [LARGE SCALE GENOMIC DNA]</scope>
</reference>